<sequence>MFPKPLNVYLWWRAKMSSLWRDEKTMTATISNGQTV</sequence>
<gene>
    <name evidence="1" type="ORF">FHW37_103915</name>
</gene>
<organism evidence="1 2">
    <name type="scientific">Neorhizobium alkalisoli</name>
    <dbReference type="NCBI Taxonomy" id="528178"/>
    <lineage>
        <taxon>Bacteria</taxon>
        <taxon>Pseudomonadati</taxon>
        <taxon>Pseudomonadota</taxon>
        <taxon>Alphaproteobacteria</taxon>
        <taxon>Hyphomicrobiales</taxon>
        <taxon>Rhizobiaceae</taxon>
        <taxon>Rhizobium/Agrobacterium group</taxon>
        <taxon>Neorhizobium</taxon>
    </lineage>
</organism>
<proteinExistence type="predicted"/>
<name>A0A561QXE2_9HYPH</name>
<accession>A0A561QXE2</accession>
<dbReference type="AlphaFoldDB" id="A0A561QXE2"/>
<evidence type="ECO:0000313" key="1">
    <source>
        <dbReference type="EMBL" id="TWF55041.1"/>
    </source>
</evidence>
<dbReference type="EMBL" id="VIWP01000003">
    <property type="protein sequence ID" value="TWF55041.1"/>
    <property type="molecule type" value="Genomic_DNA"/>
</dbReference>
<reference evidence="1 2" key="1">
    <citation type="submission" date="2019-06" db="EMBL/GenBank/DDBJ databases">
        <title>Sorghum-associated microbial communities from plants grown in Nebraska, USA.</title>
        <authorList>
            <person name="Schachtman D."/>
        </authorList>
    </citation>
    <scope>NUCLEOTIDE SEQUENCE [LARGE SCALE GENOMIC DNA]</scope>
    <source>
        <strain evidence="1 2">1225</strain>
    </source>
</reference>
<evidence type="ECO:0000313" key="2">
    <source>
        <dbReference type="Proteomes" id="UP000320653"/>
    </source>
</evidence>
<protein>
    <submittedName>
        <fullName evidence="1">Uncharacterized protein</fullName>
    </submittedName>
</protein>
<comment type="caution">
    <text evidence="1">The sequence shown here is derived from an EMBL/GenBank/DDBJ whole genome shotgun (WGS) entry which is preliminary data.</text>
</comment>
<keyword evidence="2" id="KW-1185">Reference proteome</keyword>
<dbReference type="Proteomes" id="UP000320653">
    <property type="component" value="Unassembled WGS sequence"/>
</dbReference>